<evidence type="ECO:0000313" key="23">
    <source>
        <dbReference type="Proteomes" id="UP000017836"/>
    </source>
</evidence>
<dbReference type="GO" id="GO:0007165">
    <property type="term" value="P:signal transduction"/>
    <property type="evidence" value="ECO:0000318"/>
    <property type="project" value="GO_Central"/>
</dbReference>
<dbReference type="SUPFAM" id="SSF56112">
    <property type="entry name" value="Protein kinase-like (PK-like)"/>
    <property type="match status" value="1"/>
</dbReference>
<dbReference type="OrthoDB" id="2015071at2759"/>
<dbReference type="HOGENOM" id="CLU_000288_35_3_1"/>
<evidence type="ECO:0000256" key="3">
    <source>
        <dbReference type="ARBA" id="ARBA00022527"/>
    </source>
</evidence>
<evidence type="ECO:0000259" key="21">
    <source>
        <dbReference type="PROSITE" id="PS51473"/>
    </source>
</evidence>
<evidence type="ECO:0000256" key="9">
    <source>
        <dbReference type="ARBA" id="ARBA00022777"/>
    </source>
</evidence>
<dbReference type="EC" id="2.7.11.1" evidence="2"/>
<keyword evidence="14" id="KW-0325">Glycoprotein</keyword>
<evidence type="ECO:0000259" key="20">
    <source>
        <dbReference type="PROSITE" id="PS50011"/>
    </source>
</evidence>
<comment type="catalytic activity">
    <reaction evidence="15">
        <text>L-threonyl-[protein] + ATP = O-phospho-L-threonyl-[protein] + ADP + H(+)</text>
        <dbReference type="Rhea" id="RHEA:46608"/>
        <dbReference type="Rhea" id="RHEA-COMP:11060"/>
        <dbReference type="Rhea" id="RHEA-COMP:11605"/>
        <dbReference type="ChEBI" id="CHEBI:15378"/>
        <dbReference type="ChEBI" id="CHEBI:30013"/>
        <dbReference type="ChEBI" id="CHEBI:30616"/>
        <dbReference type="ChEBI" id="CHEBI:61977"/>
        <dbReference type="ChEBI" id="CHEBI:456216"/>
        <dbReference type="EC" id="2.7.11.1"/>
    </reaction>
</comment>
<dbReference type="InterPro" id="IPR000719">
    <property type="entry name" value="Prot_kinase_dom"/>
</dbReference>
<evidence type="ECO:0000256" key="10">
    <source>
        <dbReference type="ARBA" id="ARBA00022840"/>
    </source>
</evidence>
<reference evidence="23" key="1">
    <citation type="journal article" date="2013" name="Science">
        <title>The Amborella genome and the evolution of flowering plants.</title>
        <authorList>
            <consortium name="Amborella Genome Project"/>
        </authorList>
    </citation>
    <scope>NUCLEOTIDE SEQUENCE [LARGE SCALE GENOMIC DNA]</scope>
</reference>
<keyword evidence="8" id="KW-0547">Nucleotide-binding</keyword>
<dbReference type="Gene3D" id="1.10.510.10">
    <property type="entry name" value="Transferase(Phosphotransferase) domain 1"/>
    <property type="match status" value="1"/>
</dbReference>
<keyword evidence="7" id="KW-0677">Repeat</keyword>
<dbReference type="InterPro" id="IPR001245">
    <property type="entry name" value="Ser-Thr/Tyr_kinase_cat_dom"/>
</dbReference>
<evidence type="ECO:0000256" key="14">
    <source>
        <dbReference type="ARBA" id="ARBA00023180"/>
    </source>
</evidence>
<keyword evidence="6 19" id="KW-0732">Signal</keyword>
<dbReference type="GO" id="GO:0004674">
    <property type="term" value="F:protein serine/threonine kinase activity"/>
    <property type="evidence" value="ECO:0000318"/>
    <property type="project" value="GO_Central"/>
</dbReference>
<dbReference type="EMBL" id="KI392160">
    <property type="protein sequence ID" value="ERN18419.1"/>
    <property type="molecule type" value="Genomic_DNA"/>
</dbReference>
<feature type="region of interest" description="Disordered" evidence="17">
    <location>
        <begin position="239"/>
        <end position="278"/>
    </location>
</feature>
<dbReference type="FunFam" id="3.30.430.20:FF:000009">
    <property type="entry name" value="Cysteine-rich receptor-like protein kinase 28"/>
    <property type="match status" value="1"/>
</dbReference>
<dbReference type="Pfam" id="PF01657">
    <property type="entry name" value="Stress-antifung"/>
    <property type="match status" value="2"/>
</dbReference>
<keyword evidence="11 18" id="KW-1133">Transmembrane helix</keyword>
<feature type="domain" description="Gnk2-homologous" evidence="21">
    <location>
        <begin position="23"/>
        <end position="126"/>
    </location>
</feature>
<feature type="compositionally biased region" description="Pro residues" evidence="17">
    <location>
        <begin position="240"/>
        <end position="267"/>
    </location>
</feature>
<feature type="chain" id="PRO_5004658693" description="non-specific serine/threonine protein kinase" evidence="19">
    <location>
        <begin position="27"/>
        <end position="530"/>
    </location>
</feature>
<feature type="transmembrane region" description="Helical" evidence="18">
    <location>
        <begin position="284"/>
        <end position="306"/>
    </location>
</feature>
<dbReference type="AlphaFoldDB" id="U5D7H6"/>
<name>U5D7H6_AMBTC</name>
<dbReference type="Proteomes" id="UP000017836">
    <property type="component" value="Unassembled WGS sequence"/>
</dbReference>
<dbReference type="InterPro" id="IPR008271">
    <property type="entry name" value="Ser/Thr_kinase_AS"/>
</dbReference>
<dbReference type="KEGG" id="atr:18446781"/>
<dbReference type="Pfam" id="PF07714">
    <property type="entry name" value="PK_Tyr_Ser-Thr"/>
    <property type="match status" value="1"/>
</dbReference>
<proteinExistence type="predicted"/>
<keyword evidence="5 18" id="KW-0812">Transmembrane</keyword>
<evidence type="ECO:0000256" key="6">
    <source>
        <dbReference type="ARBA" id="ARBA00022729"/>
    </source>
</evidence>
<dbReference type="CDD" id="cd23509">
    <property type="entry name" value="Gnk2-like"/>
    <property type="match status" value="2"/>
</dbReference>
<organism evidence="22 23">
    <name type="scientific">Amborella trichopoda</name>
    <dbReference type="NCBI Taxonomy" id="13333"/>
    <lineage>
        <taxon>Eukaryota</taxon>
        <taxon>Viridiplantae</taxon>
        <taxon>Streptophyta</taxon>
        <taxon>Embryophyta</taxon>
        <taxon>Tracheophyta</taxon>
        <taxon>Spermatophyta</taxon>
        <taxon>Magnoliopsida</taxon>
        <taxon>Amborellales</taxon>
        <taxon>Amborellaceae</taxon>
        <taxon>Amborella</taxon>
    </lineage>
</organism>
<dbReference type="PROSITE" id="PS50011">
    <property type="entry name" value="PROTEIN_KINASE_DOM"/>
    <property type="match status" value="1"/>
</dbReference>
<keyword evidence="12 18" id="KW-0472">Membrane</keyword>
<gene>
    <name evidence="22" type="ORF">AMTR_s01216p00000700</name>
</gene>
<evidence type="ECO:0000313" key="22">
    <source>
        <dbReference type="EMBL" id="ERN18419.1"/>
    </source>
</evidence>
<dbReference type="GO" id="GO:0005524">
    <property type="term" value="F:ATP binding"/>
    <property type="evidence" value="ECO:0007669"/>
    <property type="project" value="UniProtKB-KW"/>
</dbReference>
<evidence type="ECO:0000256" key="7">
    <source>
        <dbReference type="ARBA" id="ARBA00022737"/>
    </source>
</evidence>
<feature type="domain" description="Gnk2-homologous" evidence="21">
    <location>
        <begin position="131"/>
        <end position="237"/>
    </location>
</feature>
<dbReference type="GO" id="GO:0006955">
    <property type="term" value="P:immune response"/>
    <property type="evidence" value="ECO:0000318"/>
    <property type="project" value="GO_Central"/>
</dbReference>
<keyword evidence="9" id="KW-0418">Kinase</keyword>
<evidence type="ECO:0000256" key="1">
    <source>
        <dbReference type="ARBA" id="ARBA00004167"/>
    </source>
</evidence>
<keyword evidence="13" id="KW-1015">Disulfide bond</keyword>
<dbReference type="OMA" id="CILRYET"/>
<sequence length="530" mass="58634">MRLIAFTTPLFLSLLSFTLLPHRAKAAEQCLGSNYTAGSRYEENLKSLLQSLKANAPISRGFNSTTSGTSPDQAYGLAQCRGDTTTAECEDCMNRTTTDALQVCPNRKEAIFWDDQCILRYSDSNFIGSINTNRFYLWNVNNASDPDSFNRELGGLMRNLTSRAVSDPLLLYASGKTVYDNFVTIYGLLQCTRDLDAALCRNCLDNAIADIPKCCNGHVGGQVLSGSCILRYETYSFFTPSPPPPPQPMPNSPPPPATPNSLQPPPHENSTSPDEKKKSSTSSIIVIATVIPSAVLLLAICLFCIYRRKTAQKGRNDQSHVSLNQNERSNTGDRREQIGHGGVGGDENTSLLFNLDTIVACTDNFSDANKLGEGGYGPVYKGKLQDGKMVAVKRLSKSSGQGLEEFKNEVILIAKLQHRNLVRLLGFCFERQEKLLVYEYMPKKSLDTILFDPEKRPQLDWMKRFNIIVGIAKGLLYLHEDSRLRIIHRDLKAANILLDSDFNSKISDFGIARLFGGDETQANTINIVGT</sequence>
<dbReference type="FunFam" id="3.30.430.20:FF:000002">
    <property type="entry name" value="Cysteine-rich receptor-like protein kinase 10"/>
    <property type="match status" value="1"/>
</dbReference>
<evidence type="ECO:0000256" key="15">
    <source>
        <dbReference type="ARBA" id="ARBA00047899"/>
    </source>
</evidence>
<dbReference type="PANTHER" id="PTHR27002:SF181">
    <property type="entry name" value="RECEPTOR-LIKE SERINE_THREONINE-PROTEIN KINASE"/>
    <property type="match status" value="1"/>
</dbReference>
<dbReference type="eggNOG" id="ENOG502QWDY">
    <property type="taxonomic scope" value="Eukaryota"/>
</dbReference>
<dbReference type="InterPro" id="IPR038408">
    <property type="entry name" value="GNK2_sf"/>
</dbReference>
<evidence type="ECO:0000256" key="17">
    <source>
        <dbReference type="SAM" id="MobiDB-lite"/>
    </source>
</evidence>
<evidence type="ECO:0000256" key="19">
    <source>
        <dbReference type="SAM" id="SignalP"/>
    </source>
</evidence>
<evidence type="ECO:0000256" key="11">
    <source>
        <dbReference type="ARBA" id="ARBA00022989"/>
    </source>
</evidence>
<dbReference type="Gene3D" id="3.30.430.20">
    <property type="entry name" value="Gnk2 domain, C-X8-C-X2-C motif"/>
    <property type="match status" value="2"/>
</dbReference>
<keyword evidence="23" id="KW-1185">Reference proteome</keyword>
<evidence type="ECO:0000256" key="12">
    <source>
        <dbReference type="ARBA" id="ARBA00023136"/>
    </source>
</evidence>
<feature type="domain" description="Protein kinase" evidence="20">
    <location>
        <begin position="365"/>
        <end position="530"/>
    </location>
</feature>
<evidence type="ECO:0000256" key="4">
    <source>
        <dbReference type="ARBA" id="ARBA00022679"/>
    </source>
</evidence>
<accession>U5D7H6</accession>
<dbReference type="GO" id="GO:0005886">
    <property type="term" value="C:plasma membrane"/>
    <property type="evidence" value="ECO:0000318"/>
    <property type="project" value="GO_Central"/>
</dbReference>
<dbReference type="InterPro" id="IPR002902">
    <property type="entry name" value="GNK2"/>
</dbReference>
<evidence type="ECO:0000256" key="13">
    <source>
        <dbReference type="ARBA" id="ARBA00023157"/>
    </source>
</evidence>
<dbReference type="PROSITE" id="PS51473">
    <property type="entry name" value="GNK2"/>
    <property type="match status" value="2"/>
</dbReference>
<evidence type="ECO:0000256" key="16">
    <source>
        <dbReference type="ARBA" id="ARBA00048679"/>
    </source>
</evidence>
<feature type="signal peptide" evidence="19">
    <location>
        <begin position="1"/>
        <end position="26"/>
    </location>
</feature>
<feature type="compositionally biased region" description="Polar residues" evidence="17">
    <location>
        <begin position="319"/>
        <end position="329"/>
    </location>
</feature>
<protein>
    <recommendedName>
        <fullName evidence="2">non-specific serine/threonine protein kinase</fullName>
        <ecNumber evidence="2">2.7.11.1</ecNumber>
    </recommendedName>
</protein>
<evidence type="ECO:0000256" key="2">
    <source>
        <dbReference type="ARBA" id="ARBA00012513"/>
    </source>
</evidence>
<dbReference type="Gene3D" id="3.30.200.20">
    <property type="entry name" value="Phosphorylase Kinase, domain 1"/>
    <property type="match status" value="1"/>
</dbReference>
<comment type="catalytic activity">
    <reaction evidence="16">
        <text>L-seryl-[protein] + ATP = O-phospho-L-seryl-[protein] + ADP + H(+)</text>
        <dbReference type="Rhea" id="RHEA:17989"/>
        <dbReference type="Rhea" id="RHEA-COMP:9863"/>
        <dbReference type="Rhea" id="RHEA-COMP:11604"/>
        <dbReference type="ChEBI" id="CHEBI:15378"/>
        <dbReference type="ChEBI" id="CHEBI:29999"/>
        <dbReference type="ChEBI" id="CHEBI:30616"/>
        <dbReference type="ChEBI" id="CHEBI:83421"/>
        <dbReference type="ChEBI" id="CHEBI:456216"/>
        <dbReference type="EC" id="2.7.11.1"/>
    </reaction>
</comment>
<evidence type="ECO:0000256" key="8">
    <source>
        <dbReference type="ARBA" id="ARBA00022741"/>
    </source>
</evidence>
<keyword evidence="3" id="KW-0723">Serine/threonine-protein kinase</keyword>
<feature type="region of interest" description="Disordered" evidence="17">
    <location>
        <begin position="314"/>
        <end position="344"/>
    </location>
</feature>
<evidence type="ECO:0000256" key="18">
    <source>
        <dbReference type="SAM" id="Phobius"/>
    </source>
</evidence>
<dbReference type="FunFam" id="1.10.510.10:FF:001019">
    <property type="entry name" value="G-type lectin S-receptor-like serine/threonine-protein kinase B120"/>
    <property type="match status" value="1"/>
</dbReference>
<dbReference type="PROSITE" id="PS00108">
    <property type="entry name" value="PROTEIN_KINASE_ST"/>
    <property type="match status" value="1"/>
</dbReference>
<dbReference type="PANTHER" id="PTHR27002">
    <property type="entry name" value="RECEPTOR-LIKE SERINE/THREONINE-PROTEIN KINASE SD1-8"/>
    <property type="match status" value="1"/>
</dbReference>
<dbReference type="FunFam" id="3.30.200.20:FF:000195">
    <property type="entry name" value="G-type lectin S-receptor-like serine/threonine-protein kinase"/>
    <property type="match status" value="1"/>
</dbReference>
<dbReference type="SMART" id="SM00220">
    <property type="entry name" value="S_TKc"/>
    <property type="match status" value="1"/>
</dbReference>
<keyword evidence="10" id="KW-0067">ATP-binding</keyword>
<dbReference type="InterPro" id="IPR011009">
    <property type="entry name" value="Kinase-like_dom_sf"/>
</dbReference>
<comment type="subcellular location">
    <subcellularLocation>
        <location evidence="1">Membrane</location>
        <topology evidence="1">Single-pass membrane protein</topology>
    </subcellularLocation>
</comment>
<keyword evidence="4" id="KW-0808">Transferase</keyword>
<evidence type="ECO:0000256" key="5">
    <source>
        <dbReference type="ARBA" id="ARBA00022692"/>
    </source>
</evidence>
<dbReference type="Gramene" id="ERN18419">
    <property type="protein sequence ID" value="ERN18419"/>
    <property type="gene ID" value="AMTR_s01216p00000700"/>
</dbReference>